<evidence type="ECO:0000313" key="14">
    <source>
        <dbReference type="EMBL" id="UUD36742.1"/>
    </source>
</evidence>
<dbReference type="PANTHER" id="PTHR11956">
    <property type="entry name" value="ARGINYL-TRNA SYNTHETASE"/>
    <property type="match status" value="1"/>
</dbReference>
<protein>
    <recommendedName>
        <fullName evidence="2 10">Arginine--tRNA ligase</fullName>
        <ecNumber evidence="2 10">6.1.1.19</ecNumber>
    </recommendedName>
</protein>
<feature type="domain" description="Arginyl tRNA synthetase N-terminal" evidence="13">
    <location>
        <begin position="1"/>
        <end position="97"/>
    </location>
</feature>
<evidence type="ECO:0000259" key="12">
    <source>
        <dbReference type="SMART" id="SM00836"/>
    </source>
</evidence>
<comment type="catalytic activity">
    <reaction evidence="9">
        <text>tRNA(Arg) + L-arginine + ATP = L-arginyl-tRNA(Arg) + AMP + diphosphate</text>
        <dbReference type="Rhea" id="RHEA:20301"/>
        <dbReference type="Rhea" id="RHEA-COMP:9658"/>
        <dbReference type="Rhea" id="RHEA-COMP:9673"/>
        <dbReference type="ChEBI" id="CHEBI:30616"/>
        <dbReference type="ChEBI" id="CHEBI:32682"/>
        <dbReference type="ChEBI" id="CHEBI:33019"/>
        <dbReference type="ChEBI" id="CHEBI:78442"/>
        <dbReference type="ChEBI" id="CHEBI:78513"/>
        <dbReference type="ChEBI" id="CHEBI:456215"/>
        <dbReference type="EC" id="6.1.1.19"/>
    </reaction>
</comment>
<dbReference type="EC" id="6.1.1.19" evidence="2 10"/>
<evidence type="ECO:0000256" key="2">
    <source>
        <dbReference type="ARBA" id="ARBA00012837"/>
    </source>
</evidence>
<keyword evidence="7 11" id="KW-0648">Protein biosynthesis</keyword>
<gene>
    <name evidence="14" type="primary">argS</name>
    <name evidence="14" type="ORF">NPA09_02460</name>
</gene>
<feature type="domain" description="DALR anticodon binding" evidence="12">
    <location>
        <begin position="432"/>
        <end position="536"/>
    </location>
</feature>
<dbReference type="SUPFAM" id="SSF55190">
    <property type="entry name" value="Arginyl-tRNA synthetase (ArgRS), N-terminal 'additional' domain"/>
    <property type="match status" value="1"/>
</dbReference>
<evidence type="ECO:0000256" key="6">
    <source>
        <dbReference type="ARBA" id="ARBA00022840"/>
    </source>
</evidence>
<dbReference type="Proteomes" id="UP001059576">
    <property type="component" value="Chromosome"/>
</dbReference>
<dbReference type="Pfam" id="PF00750">
    <property type="entry name" value="tRNA-synt_1d"/>
    <property type="match status" value="1"/>
</dbReference>
<organism evidence="14 15">
    <name type="scientific">Mycoplasmopsis equigenitalium</name>
    <dbReference type="NCBI Taxonomy" id="114883"/>
    <lineage>
        <taxon>Bacteria</taxon>
        <taxon>Bacillati</taxon>
        <taxon>Mycoplasmatota</taxon>
        <taxon>Mycoplasmoidales</taxon>
        <taxon>Metamycoplasmataceae</taxon>
        <taxon>Mycoplasmopsis</taxon>
    </lineage>
</organism>
<dbReference type="SMART" id="SM01016">
    <property type="entry name" value="Arg_tRNA_synt_N"/>
    <property type="match status" value="1"/>
</dbReference>
<dbReference type="SUPFAM" id="SSF47323">
    <property type="entry name" value="Anticodon-binding domain of a subclass of class I aminoacyl-tRNA synthetases"/>
    <property type="match status" value="1"/>
</dbReference>
<comment type="similarity">
    <text evidence="1 11">Belongs to the class-I aminoacyl-tRNA synthetase family.</text>
</comment>
<evidence type="ECO:0000256" key="10">
    <source>
        <dbReference type="NCBIfam" id="TIGR00456"/>
    </source>
</evidence>
<dbReference type="InterPro" id="IPR001412">
    <property type="entry name" value="aa-tRNA-synth_I_CS"/>
</dbReference>
<dbReference type="InterPro" id="IPR035684">
    <property type="entry name" value="ArgRS_core"/>
</dbReference>
<evidence type="ECO:0000256" key="3">
    <source>
        <dbReference type="ARBA" id="ARBA00022490"/>
    </source>
</evidence>
<accession>A0ABY5J3L7</accession>
<keyword evidence="5 11" id="KW-0547">Nucleotide-binding</keyword>
<dbReference type="Pfam" id="PF05746">
    <property type="entry name" value="DALR_1"/>
    <property type="match status" value="1"/>
</dbReference>
<dbReference type="EMBL" id="CP101808">
    <property type="protein sequence ID" value="UUD36742.1"/>
    <property type="molecule type" value="Genomic_DNA"/>
</dbReference>
<dbReference type="InterPro" id="IPR014729">
    <property type="entry name" value="Rossmann-like_a/b/a_fold"/>
</dbReference>
<proteinExistence type="inferred from homology"/>
<dbReference type="SUPFAM" id="SSF52374">
    <property type="entry name" value="Nucleotidylyl transferase"/>
    <property type="match status" value="1"/>
</dbReference>
<dbReference type="InterPro" id="IPR036695">
    <property type="entry name" value="Arg-tRNA-synth_N_sf"/>
</dbReference>
<evidence type="ECO:0000256" key="8">
    <source>
        <dbReference type="ARBA" id="ARBA00023146"/>
    </source>
</evidence>
<keyword evidence="4 11" id="KW-0436">Ligase</keyword>
<evidence type="ECO:0000259" key="13">
    <source>
        <dbReference type="SMART" id="SM01016"/>
    </source>
</evidence>
<evidence type="ECO:0000256" key="5">
    <source>
        <dbReference type="ARBA" id="ARBA00022741"/>
    </source>
</evidence>
<dbReference type="Pfam" id="PF03485">
    <property type="entry name" value="Arg_tRNA_synt_N"/>
    <property type="match status" value="1"/>
</dbReference>
<evidence type="ECO:0000256" key="4">
    <source>
        <dbReference type="ARBA" id="ARBA00022598"/>
    </source>
</evidence>
<sequence length="537" mass="62191">MNIHELLTKLLENAMRKIDSTFNIKGCNFMISEPRIPQEQNPEKIEFDLSANLAIIIAKKYNISPSELANKLLHHLQTRPEIIKISVTTPGFINIKFKNNIYLDFITFLSSQNNYGSRQVMPVKINNEFVSVNPTGYLHAGHARNAVVGSVLSNILRYAGYMVTNEYYINDAGNQINILADSAFVRYQNLFKIEAELPEDSYRGQDIIDFAKYLKRTYKDYFLTDFENKKEEFKKLAVDWFMQEAKKDLKKMRITFEVFSSEKSLFERKLVLKSLKTLEKYIYTQDGATFLKTSDFGDDKDRVLVKSDGSYTYFLSDIAYHLDKAKRAKKLINVWGADHSGYIARIKNSLTMNEFDTDNFHVVLIQLVRLIKDGSEFKMSKRSGTSLTIRELLENVSVDALRYNLAARDANTKMDLDLDLATKLDENNPVFILKNTYKKVNEFISNNKSLKIDIEDQYTKPEIDLIIELSNFKNIIKTIAKTYKIQLLPQYLIKICNLANTLLNNQEKQINLNKMYIYKSFKTILETGLKLLDISTR</sequence>
<dbReference type="InterPro" id="IPR009080">
    <property type="entry name" value="tRNAsynth_Ia_anticodon-bd"/>
</dbReference>
<dbReference type="SMART" id="SM00836">
    <property type="entry name" value="DALR_1"/>
    <property type="match status" value="1"/>
</dbReference>
<evidence type="ECO:0000256" key="1">
    <source>
        <dbReference type="ARBA" id="ARBA00005594"/>
    </source>
</evidence>
<dbReference type="Gene3D" id="3.30.1360.70">
    <property type="entry name" value="Arginyl tRNA synthetase N-terminal domain"/>
    <property type="match status" value="1"/>
</dbReference>
<dbReference type="PANTHER" id="PTHR11956:SF5">
    <property type="entry name" value="ARGININE--TRNA LIGASE, CYTOPLASMIC"/>
    <property type="match status" value="1"/>
</dbReference>
<reference evidence="14" key="1">
    <citation type="submission" date="2022-07" db="EMBL/GenBank/DDBJ databases">
        <title>Complete genome of Mycoplasma equigenitalium type strain T37.</title>
        <authorList>
            <person name="Spergser J."/>
        </authorList>
    </citation>
    <scope>NUCLEOTIDE SEQUENCE</scope>
    <source>
        <strain evidence="14">T37</strain>
    </source>
</reference>
<dbReference type="RefSeq" id="WP_129723184.1">
    <property type="nucleotide sequence ID" value="NZ_CP101808.1"/>
</dbReference>
<keyword evidence="3" id="KW-0963">Cytoplasm</keyword>
<keyword evidence="6 11" id="KW-0067">ATP-binding</keyword>
<keyword evidence="8 11" id="KW-0030">Aminoacyl-tRNA synthetase</keyword>
<evidence type="ECO:0000313" key="15">
    <source>
        <dbReference type="Proteomes" id="UP001059576"/>
    </source>
</evidence>
<dbReference type="InterPro" id="IPR001278">
    <property type="entry name" value="Arg-tRNA-ligase"/>
</dbReference>
<evidence type="ECO:0000256" key="7">
    <source>
        <dbReference type="ARBA" id="ARBA00022917"/>
    </source>
</evidence>
<dbReference type="PROSITE" id="PS00178">
    <property type="entry name" value="AA_TRNA_LIGASE_I"/>
    <property type="match status" value="1"/>
</dbReference>
<dbReference type="Gene3D" id="3.40.50.620">
    <property type="entry name" value="HUPs"/>
    <property type="match status" value="1"/>
</dbReference>
<evidence type="ECO:0000256" key="9">
    <source>
        <dbReference type="ARBA" id="ARBA00049339"/>
    </source>
</evidence>
<name>A0ABY5J3L7_9BACT</name>
<dbReference type="NCBIfam" id="TIGR00456">
    <property type="entry name" value="argS"/>
    <property type="match status" value="1"/>
</dbReference>
<keyword evidence="15" id="KW-1185">Reference proteome</keyword>
<dbReference type="Gene3D" id="1.10.730.10">
    <property type="entry name" value="Isoleucyl-tRNA Synthetase, Domain 1"/>
    <property type="match status" value="1"/>
</dbReference>
<dbReference type="CDD" id="cd00671">
    <property type="entry name" value="ArgRS_core"/>
    <property type="match status" value="1"/>
</dbReference>
<dbReference type="InterPro" id="IPR008909">
    <property type="entry name" value="DALR_anticod-bd"/>
</dbReference>
<dbReference type="GO" id="GO:0004814">
    <property type="term" value="F:arginine-tRNA ligase activity"/>
    <property type="evidence" value="ECO:0007669"/>
    <property type="project" value="UniProtKB-EC"/>
</dbReference>
<dbReference type="InterPro" id="IPR005148">
    <property type="entry name" value="Arg-tRNA-synth_N"/>
</dbReference>
<dbReference type="PRINTS" id="PR01038">
    <property type="entry name" value="TRNASYNTHARG"/>
</dbReference>
<evidence type="ECO:0000256" key="11">
    <source>
        <dbReference type="RuleBase" id="RU363038"/>
    </source>
</evidence>